<evidence type="ECO:0000313" key="1">
    <source>
        <dbReference type="EMBL" id="RWA08830.1"/>
    </source>
</evidence>
<organism evidence="1 2">
    <name type="scientific">Xylaria grammica</name>
    <dbReference type="NCBI Taxonomy" id="363999"/>
    <lineage>
        <taxon>Eukaryota</taxon>
        <taxon>Fungi</taxon>
        <taxon>Dikarya</taxon>
        <taxon>Ascomycota</taxon>
        <taxon>Pezizomycotina</taxon>
        <taxon>Sordariomycetes</taxon>
        <taxon>Xylariomycetidae</taxon>
        <taxon>Xylariales</taxon>
        <taxon>Xylariaceae</taxon>
        <taxon>Xylaria</taxon>
    </lineage>
</organism>
<gene>
    <name evidence="1" type="ORF">EKO27_g6277</name>
</gene>
<evidence type="ECO:0008006" key="3">
    <source>
        <dbReference type="Google" id="ProtNLM"/>
    </source>
</evidence>
<dbReference type="STRING" id="363999.A0A439D312"/>
<keyword evidence="2" id="KW-1185">Reference proteome</keyword>
<accession>A0A439D312</accession>
<dbReference type="AlphaFoldDB" id="A0A439D312"/>
<name>A0A439D312_9PEZI</name>
<dbReference type="Gene3D" id="2.120.10.30">
    <property type="entry name" value="TolB, C-terminal domain"/>
    <property type="match status" value="1"/>
</dbReference>
<evidence type="ECO:0000313" key="2">
    <source>
        <dbReference type="Proteomes" id="UP000286045"/>
    </source>
</evidence>
<dbReference type="PANTHER" id="PTHR42060:SF1">
    <property type="entry name" value="NHL REPEAT-CONTAINING PROTEIN"/>
    <property type="match status" value="1"/>
</dbReference>
<dbReference type="InterPro" id="IPR011042">
    <property type="entry name" value="6-blade_b-propeller_TolB-like"/>
</dbReference>
<dbReference type="Proteomes" id="UP000286045">
    <property type="component" value="Unassembled WGS sequence"/>
</dbReference>
<protein>
    <recommendedName>
        <fullName evidence="3">SMP-30/Gluconolactonase/LRE-like region domain-containing protein</fullName>
    </recommendedName>
</protein>
<sequence length="327" mass="34586">MSSSETNEVSTAAASTHLLPTHTIFQLKEAGTWFENIAVRPNGDLLVTMLAPTPSLYTLRRPYSPTREFCLLHTFDDATGLLGITETDIDTFAVISSKFADASTPVIGSSAVWEASFQHDKLHTRKVAGLPDLALPNGITTVPGSSAVLVGDCLGGTVTHCDMRTGATEVMLARPEMAPLPNEAESLGINGIHYQPGYLYWSNSSLATLFRMRVDAHGKPHADAKVETVGKVNASFIDDFAVGHSGTSWLATNPNNTIIAIRSNGSSQVVAGDPAKLTIAGCTAAAFGRTLSDSRTLYVVTNGAIRAPVNGVIEPAKIVAVETVGFF</sequence>
<dbReference type="InterPro" id="IPR052998">
    <property type="entry name" value="Hetero-Diels-Alderase-like"/>
</dbReference>
<proteinExistence type="predicted"/>
<reference evidence="1 2" key="1">
    <citation type="submission" date="2018-12" db="EMBL/GenBank/DDBJ databases">
        <title>Draft genome sequence of Xylaria grammica IHI A82.</title>
        <authorList>
            <person name="Buettner E."/>
            <person name="Kellner H."/>
        </authorList>
    </citation>
    <scope>NUCLEOTIDE SEQUENCE [LARGE SCALE GENOMIC DNA]</scope>
    <source>
        <strain evidence="1 2">IHI A82</strain>
    </source>
</reference>
<comment type="caution">
    <text evidence="1">The sequence shown here is derived from an EMBL/GenBank/DDBJ whole genome shotgun (WGS) entry which is preliminary data.</text>
</comment>
<dbReference type="EMBL" id="RYZI01000182">
    <property type="protein sequence ID" value="RWA08830.1"/>
    <property type="molecule type" value="Genomic_DNA"/>
</dbReference>
<dbReference type="PANTHER" id="PTHR42060">
    <property type="entry name" value="NHL REPEAT-CONTAINING PROTEIN-RELATED"/>
    <property type="match status" value="1"/>
</dbReference>
<dbReference type="SUPFAM" id="SSF63829">
    <property type="entry name" value="Calcium-dependent phosphotriesterase"/>
    <property type="match status" value="1"/>
</dbReference>